<evidence type="ECO:0000313" key="2">
    <source>
        <dbReference type="Proteomes" id="UP001549366"/>
    </source>
</evidence>
<proteinExistence type="predicted"/>
<gene>
    <name evidence="1" type="ORF">V5J35_001720</name>
</gene>
<protein>
    <submittedName>
        <fullName evidence="1">Uncharacterized protein</fullName>
    </submittedName>
</protein>
<name>A0ABV2SFI9_9GAMM</name>
<organism evidence="1 2">
    <name type="scientific">Endozoicomonas lisbonensis</name>
    <dbReference type="NCBI Taxonomy" id="3120522"/>
    <lineage>
        <taxon>Bacteria</taxon>
        <taxon>Pseudomonadati</taxon>
        <taxon>Pseudomonadota</taxon>
        <taxon>Gammaproteobacteria</taxon>
        <taxon>Oceanospirillales</taxon>
        <taxon>Endozoicomonadaceae</taxon>
        <taxon>Endozoicomonas</taxon>
    </lineage>
</organism>
<evidence type="ECO:0000313" key="1">
    <source>
        <dbReference type="EMBL" id="MET4756528.1"/>
    </source>
</evidence>
<sequence length="57" mass="6160">MSPGPGLYSSNLKGWNVNADHSLTSADGIVWPVCMNPDGYLISDAFQLEDHGSLAFY</sequence>
<comment type="caution">
    <text evidence="1">The sequence shown here is derived from an EMBL/GenBank/DDBJ whole genome shotgun (WGS) entry which is preliminary data.</text>
</comment>
<reference evidence="1 2" key="1">
    <citation type="submission" date="2024-06" db="EMBL/GenBank/DDBJ databases">
        <title>Genomic Encyclopedia of Type Strains, Phase V (KMG-V): Genome sequencing to study the core and pangenomes of soil and plant-associated prokaryotes.</title>
        <authorList>
            <person name="Whitman W."/>
        </authorList>
    </citation>
    <scope>NUCLEOTIDE SEQUENCE [LARGE SCALE GENOMIC DNA]</scope>
    <source>
        <strain evidence="1 2">NE40</strain>
    </source>
</reference>
<dbReference type="Proteomes" id="UP001549366">
    <property type="component" value="Unassembled WGS sequence"/>
</dbReference>
<keyword evidence="2" id="KW-1185">Reference proteome</keyword>
<dbReference type="EMBL" id="JBEWTB010000002">
    <property type="protein sequence ID" value="MET4756528.1"/>
    <property type="molecule type" value="Genomic_DNA"/>
</dbReference>
<accession>A0ABV2SFI9</accession>